<name>A0A150IQT7_9EURY</name>
<feature type="transmembrane region" description="Helical" evidence="1">
    <location>
        <begin position="45"/>
        <end position="63"/>
    </location>
</feature>
<gene>
    <name evidence="2" type="ORF">AMQ74_01702</name>
</gene>
<comment type="caution">
    <text evidence="2">The sequence shown here is derived from an EMBL/GenBank/DDBJ whole genome shotgun (WGS) entry which is preliminary data.</text>
</comment>
<evidence type="ECO:0000313" key="3">
    <source>
        <dbReference type="Proteomes" id="UP000075578"/>
    </source>
</evidence>
<dbReference type="EMBL" id="LNGD01000163">
    <property type="protein sequence ID" value="KYC47242.1"/>
    <property type="molecule type" value="Genomic_DNA"/>
</dbReference>
<keyword evidence="1" id="KW-0812">Transmembrane</keyword>
<evidence type="ECO:0000313" key="2">
    <source>
        <dbReference type="EMBL" id="KYC47242.1"/>
    </source>
</evidence>
<organism evidence="2 3">
    <name type="scientific">Candidatus Methanofastidiosum methylothiophilum</name>
    <dbReference type="NCBI Taxonomy" id="1705564"/>
    <lineage>
        <taxon>Archaea</taxon>
        <taxon>Methanobacteriati</taxon>
        <taxon>Methanobacteriota</taxon>
        <taxon>Stenosarchaea group</taxon>
        <taxon>Candidatus Methanofastidiosia</taxon>
        <taxon>Candidatus Methanofastidiosales</taxon>
        <taxon>Candidatus Methanofastidiosaceae</taxon>
        <taxon>Candidatus Methanofastidiosum</taxon>
    </lineage>
</organism>
<accession>A0A150IQT7</accession>
<proteinExistence type="predicted"/>
<dbReference type="Proteomes" id="UP000075578">
    <property type="component" value="Unassembled WGS sequence"/>
</dbReference>
<keyword evidence="1" id="KW-0472">Membrane</keyword>
<evidence type="ECO:0000256" key="1">
    <source>
        <dbReference type="SAM" id="Phobius"/>
    </source>
</evidence>
<feature type="transmembrane region" description="Helical" evidence="1">
    <location>
        <begin position="20"/>
        <end position="39"/>
    </location>
</feature>
<reference evidence="2 3" key="1">
    <citation type="journal article" date="2016" name="ISME J.">
        <title>Chasing the elusive Euryarchaeota class WSA2: genomes reveal a uniquely fastidious methyl-reducing methanogen.</title>
        <authorList>
            <person name="Nobu M.K."/>
            <person name="Narihiro T."/>
            <person name="Kuroda K."/>
            <person name="Mei R."/>
            <person name="Liu W.T."/>
        </authorList>
    </citation>
    <scope>NUCLEOTIDE SEQUENCE [LARGE SCALE GENOMIC DNA]</scope>
    <source>
        <strain evidence="2">U1lsi0528_Bin089</strain>
    </source>
</reference>
<dbReference type="AlphaFoldDB" id="A0A150IQT7"/>
<keyword evidence="1" id="KW-1133">Transmembrane helix</keyword>
<sequence>MVSVKINKKKNNDIMTPFRVITFFAGLLFLILGVRFLAVGDAPGALLNGIAGMLFLLASYFSFRNKKINEKR</sequence>
<protein>
    <submittedName>
        <fullName evidence="2">Uncharacterized protein</fullName>
    </submittedName>
</protein>